<sequence length="277" mass="30550">MQFGAYTFVTDEGIHPAELATALEDRGFSAFFVPEHTHMPLDHTPYPGGGPVPRRYCRSLDPLVVLSTAAAVTERLVLGTAIALLVQRDPIILAKEVASLDHLSGGRVELGVGAGWNRPEIANHGVDPRRRLRVLRERVLAMKEIWTAERAEFHGEHVDFGPMYSWPKPVRAPHPPVLLGGWGPTLVERIVDYAEGWIAPPPFGPGRVAERVAELRRAAEAAGKPRPHVTAYVHGPDQRIVDAYAEAGVDRLLLSLSDTGREECLRLLDDFVRRIAI</sequence>
<evidence type="ECO:0000259" key="1">
    <source>
        <dbReference type="Pfam" id="PF00296"/>
    </source>
</evidence>
<protein>
    <submittedName>
        <fullName evidence="2">Probable F420-dependent oxidoreductase, Rv2161c family</fullName>
    </submittedName>
</protein>
<dbReference type="OrthoDB" id="9781803at2"/>
<dbReference type="PANTHER" id="PTHR30011:SF32">
    <property type="entry name" value="CONSERVED PROTEIN"/>
    <property type="match status" value="1"/>
</dbReference>
<dbReference type="RefSeq" id="WP_030427214.1">
    <property type="nucleotide sequence ID" value="NZ_JOEF01000002.1"/>
</dbReference>
<dbReference type="Gene3D" id="3.20.20.30">
    <property type="entry name" value="Luciferase-like domain"/>
    <property type="match status" value="1"/>
</dbReference>
<dbReference type="AlphaFoldDB" id="A0A1G9Z7V4"/>
<dbReference type="EMBL" id="LT629701">
    <property type="protein sequence ID" value="SDN17678.1"/>
    <property type="molecule type" value="Genomic_DNA"/>
</dbReference>
<evidence type="ECO:0000313" key="2">
    <source>
        <dbReference type="EMBL" id="SDN17678.1"/>
    </source>
</evidence>
<dbReference type="InterPro" id="IPR036661">
    <property type="entry name" value="Luciferase-like_sf"/>
</dbReference>
<dbReference type="PANTHER" id="PTHR30011">
    <property type="entry name" value="ALKANESULFONATE MONOOXYGENASE-RELATED"/>
    <property type="match status" value="1"/>
</dbReference>
<dbReference type="STRING" id="211114.SAMN04489726_5344"/>
<dbReference type="NCBIfam" id="TIGR03619">
    <property type="entry name" value="F420_Rv2161c"/>
    <property type="match status" value="1"/>
</dbReference>
<name>A0A1G9Z7V4_ALLAB</name>
<feature type="domain" description="Luciferase-like" evidence="1">
    <location>
        <begin position="17"/>
        <end position="232"/>
    </location>
</feature>
<dbReference type="InterPro" id="IPR011251">
    <property type="entry name" value="Luciferase-like_dom"/>
</dbReference>
<dbReference type="Proteomes" id="UP000183376">
    <property type="component" value="Chromosome I"/>
</dbReference>
<proteinExistence type="predicted"/>
<dbReference type="SUPFAM" id="SSF51679">
    <property type="entry name" value="Bacterial luciferase-like"/>
    <property type="match status" value="1"/>
</dbReference>
<accession>A0A1G9Z7V4</accession>
<dbReference type="Pfam" id="PF00296">
    <property type="entry name" value="Bac_luciferase"/>
    <property type="match status" value="1"/>
</dbReference>
<dbReference type="InterPro" id="IPR051260">
    <property type="entry name" value="Diverse_substr_monoxygenases"/>
</dbReference>
<reference evidence="2 3" key="1">
    <citation type="submission" date="2016-10" db="EMBL/GenBank/DDBJ databases">
        <authorList>
            <person name="de Groot N.N."/>
        </authorList>
    </citation>
    <scope>NUCLEOTIDE SEQUENCE [LARGE SCALE GENOMIC DNA]</scope>
    <source>
        <strain evidence="2 3">DSM 44149</strain>
    </source>
</reference>
<keyword evidence="3" id="KW-1185">Reference proteome</keyword>
<gene>
    <name evidence="2" type="ORF">SAMN04489726_5344</name>
</gene>
<dbReference type="InterPro" id="IPR019921">
    <property type="entry name" value="Lucif-like_OxRdtase_Rv2161c"/>
</dbReference>
<dbReference type="GO" id="GO:0016705">
    <property type="term" value="F:oxidoreductase activity, acting on paired donors, with incorporation or reduction of molecular oxygen"/>
    <property type="evidence" value="ECO:0007669"/>
    <property type="project" value="InterPro"/>
</dbReference>
<organism evidence="2 3">
    <name type="scientific">Allokutzneria albata</name>
    <name type="common">Kibdelosporangium albatum</name>
    <dbReference type="NCBI Taxonomy" id="211114"/>
    <lineage>
        <taxon>Bacteria</taxon>
        <taxon>Bacillati</taxon>
        <taxon>Actinomycetota</taxon>
        <taxon>Actinomycetes</taxon>
        <taxon>Pseudonocardiales</taxon>
        <taxon>Pseudonocardiaceae</taxon>
        <taxon>Allokutzneria</taxon>
    </lineage>
</organism>
<evidence type="ECO:0000313" key="3">
    <source>
        <dbReference type="Proteomes" id="UP000183376"/>
    </source>
</evidence>
<dbReference type="eggNOG" id="COG2141">
    <property type="taxonomic scope" value="Bacteria"/>
</dbReference>